<comment type="caution">
    <text evidence="1">The sequence shown here is derived from an EMBL/GenBank/DDBJ whole genome shotgun (WGS) entry which is preliminary data.</text>
</comment>
<reference evidence="1" key="1">
    <citation type="submission" date="2021-02" db="EMBL/GenBank/DDBJ databases">
        <authorList>
            <person name="Nowell W R."/>
        </authorList>
    </citation>
    <scope>NUCLEOTIDE SEQUENCE</scope>
</reference>
<gene>
    <name evidence="1" type="ORF">JBS370_LOCUS7066</name>
</gene>
<dbReference type="EMBL" id="CAJOBD010000411">
    <property type="protein sequence ID" value="CAF3663569.1"/>
    <property type="molecule type" value="Genomic_DNA"/>
</dbReference>
<dbReference type="AlphaFoldDB" id="A0A818RX46"/>
<evidence type="ECO:0000313" key="1">
    <source>
        <dbReference type="EMBL" id="CAF3663569.1"/>
    </source>
</evidence>
<evidence type="ECO:0000313" key="2">
    <source>
        <dbReference type="Proteomes" id="UP000663836"/>
    </source>
</evidence>
<dbReference type="Proteomes" id="UP000663836">
    <property type="component" value="Unassembled WGS sequence"/>
</dbReference>
<evidence type="ECO:0008006" key="3">
    <source>
        <dbReference type="Google" id="ProtNLM"/>
    </source>
</evidence>
<accession>A0A818RX46</accession>
<proteinExistence type="predicted"/>
<sequence>MVAFFDDLSDLTMLEILSYLSCADALWTFSTLNNRLTMLLLERGVNRHVNLSSTQYYQFQKLLPLLRLNEIDSLIIDCYASALQLTKWPYLPHLKKLQIKAIFTDYRHVDVHYAFIFDDNRSHSELSKFVPYGSQSHPREIASGTFISECWPDSQPFETPGEKYGEKPKNRQHLFYTLPWTFNEFQLCVPDRCISELQVFTSFSSGNKTFYSRLRKLNMSDNISTSANLLSYVISSNQIVELCLSRCDRQVSFNLPMVSHLTLIDSLDALNTHSLLTNVRSIQIVFHHECLNFAIGDWTSLRTLADLPLLNSLRVVLYNMLSPPNNSSCIIIAETALKITDFGFCFRHCRYHYVKHDYDINLIFMKHCLFIERLRNLIVIMSVNKQRYIVVDEDGSGIFVWF</sequence>
<name>A0A818RX46_9BILA</name>
<protein>
    <recommendedName>
        <fullName evidence="3">F-box domain-containing protein</fullName>
    </recommendedName>
</protein>
<organism evidence="1 2">
    <name type="scientific">Rotaria sordida</name>
    <dbReference type="NCBI Taxonomy" id="392033"/>
    <lineage>
        <taxon>Eukaryota</taxon>
        <taxon>Metazoa</taxon>
        <taxon>Spiralia</taxon>
        <taxon>Gnathifera</taxon>
        <taxon>Rotifera</taxon>
        <taxon>Eurotatoria</taxon>
        <taxon>Bdelloidea</taxon>
        <taxon>Philodinida</taxon>
        <taxon>Philodinidae</taxon>
        <taxon>Rotaria</taxon>
    </lineage>
</organism>